<protein>
    <submittedName>
        <fullName evidence="2">Copper amine oxidase N-terminal domain-containing protein</fullName>
    </submittedName>
</protein>
<proteinExistence type="predicted"/>
<dbReference type="Proteomes" id="UP000515679">
    <property type="component" value="Chromosome"/>
</dbReference>
<dbReference type="KEGG" id="cchl:FPL14_11230"/>
<organism evidence="2 3">
    <name type="scientific">Cohnella cholangitidis</name>
    <dbReference type="NCBI Taxonomy" id="2598458"/>
    <lineage>
        <taxon>Bacteria</taxon>
        <taxon>Bacillati</taxon>
        <taxon>Bacillota</taxon>
        <taxon>Bacilli</taxon>
        <taxon>Bacillales</taxon>
        <taxon>Paenibacillaceae</taxon>
        <taxon>Cohnella</taxon>
    </lineage>
</organism>
<dbReference type="InterPro" id="IPR036582">
    <property type="entry name" value="Mao_N_sf"/>
</dbReference>
<dbReference type="SUPFAM" id="SSF55383">
    <property type="entry name" value="Copper amine oxidase, domain N"/>
    <property type="match status" value="1"/>
</dbReference>
<name>A0A7G5BXK8_9BACL</name>
<evidence type="ECO:0000313" key="2">
    <source>
        <dbReference type="EMBL" id="QMV41692.1"/>
    </source>
</evidence>
<dbReference type="Gene3D" id="3.30.457.10">
    <property type="entry name" value="Copper amine oxidase-like, N-terminal domain"/>
    <property type="match status" value="1"/>
</dbReference>
<keyword evidence="3" id="KW-1185">Reference proteome</keyword>
<dbReference type="AlphaFoldDB" id="A0A7G5BXK8"/>
<dbReference type="RefSeq" id="WP_182303031.1">
    <property type="nucleotide sequence ID" value="NZ_CP041969.1"/>
</dbReference>
<accession>A0A7G5BXK8</accession>
<reference evidence="2 3" key="1">
    <citation type="submission" date="2019-07" db="EMBL/GenBank/DDBJ databases">
        <authorList>
            <person name="Kim J.K."/>
            <person name="Cheong H.-M."/>
            <person name="Choi Y."/>
            <person name="Hwang K.J."/>
            <person name="Lee S."/>
            <person name="Choi C."/>
        </authorList>
    </citation>
    <scope>NUCLEOTIDE SEQUENCE [LARGE SCALE GENOMIC DNA]</scope>
    <source>
        <strain evidence="2 3">KS 22</strain>
    </source>
</reference>
<feature type="domain" description="Copper amine oxidase-like N-terminal" evidence="1">
    <location>
        <begin position="37"/>
        <end position="134"/>
    </location>
</feature>
<dbReference type="InterPro" id="IPR012854">
    <property type="entry name" value="Cu_amine_oxidase-like_N"/>
</dbReference>
<evidence type="ECO:0000259" key="1">
    <source>
        <dbReference type="Pfam" id="PF07833"/>
    </source>
</evidence>
<gene>
    <name evidence="2" type="ORF">FPL14_11230</name>
</gene>
<evidence type="ECO:0000313" key="3">
    <source>
        <dbReference type="Proteomes" id="UP000515679"/>
    </source>
</evidence>
<dbReference type="EMBL" id="CP041969">
    <property type="protein sequence ID" value="QMV41692.1"/>
    <property type="molecule type" value="Genomic_DNA"/>
</dbReference>
<dbReference type="Pfam" id="PF07833">
    <property type="entry name" value="Cu_amine_oxidN1"/>
    <property type="match status" value="1"/>
</dbReference>
<sequence>MQYPPDKIATVQPTIVMTVGKKQATVDGKKATLPGAPFVQKGTNTNYLPLRFVADNLGAQIIWDNKSKRVTVLRGDKMLELWVGKDTMTVNGVRQSVSATPIVIKNSVYVPVRIISEQLGQKVDWAGKTKTITIH</sequence>